<feature type="compositionally biased region" description="Low complexity" evidence="1">
    <location>
        <begin position="95"/>
        <end position="109"/>
    </location>
</feature>
<feature type="compositionally biased region" description="Polar residues" evidence="1">
    <location>
        <begin position="37"/>
        <end position="47"/>
    </location>
</feature>
<feature type="region of interest" description="Disordered" evidence="1">
    <location>
        <begin position="95"/>
        <end position="117"/>
    </location>
</feature>
<name>A0A7D9I599_PARCT</name>
<evidence type="ECO:0000313" key="3">
    <source>
        <dbReference type="Proteomes" id="UP001152795"/>
    </source>
</evidence>
<dbReference type="PANTHER" id="PTHR46880:SF5">
    <property type="entry name" value="DUF4371 DOMAIN-CONTAINING PROTEIN"/>
    <property type="match status" value="1"/>
</dbReference>
<keyword evidence="3" id="KW-1185">Reference proteome</keyword>
<feature type="compositionally biased region" description="Polar residues" evidence="1">
    <location>
        <begin position="12"/>
        <end position="25"/>
    </location>
</feature>
<organism evidence="2 3">
    <name type="scientific">Paramuricea clavata</name>
    <name type="common">Red gorgonian</name>
    <name type="synonym">Violescent sea-whip</name>
    <dbReference type="NCBI Taxonomy" id="317549"/>
    <lineage>
        <taxon>Eukaryota</taxon>
        <taxon>Metazoa</taxon>
        <taxon>Cnidaria</taxon>
        <taxon>Anthozoa</taxon>
        <taxon>Octocorallia</taxon>
        <taxon>Malacalcyonacea</taxon>
        <taxon>Plexauridae</taxon>
        <taxon>Paramuricea</taxon>
    </lineage>
</organism>
<dbReference type="Proteomes" id="UP001152795">
    <property type="component" value="Unassembled WGS sequence"/>
</dbReference>
<comment type="caution">
    <text evidence="2">The sequence shown here is derived from an EMBL/GenBank/DDBJ whole genome shotgun (WGS) entry which is preliminary data.</text>
</comment>
<proteinExistence type="predicted"/>
<reference evidence="2" key="1">
    <citation type="submission" date="2020-04" db="EMBL/GenBank/DDBJ databases">
        <authorList>
            <person name="Alioto T."/>
            <person name="Alioto T."/>
            <person name="Gomez Garrido J."/>
        </authorList>
    </citation>
    <scope>NUCLEOTIDE SEQUENCE</scope>
    <source>
        <strain evidence="2">A484AB</strain>
    </source>
</reference>
<accession>A0A7D9I599</accession>
<dbReference type="GO" id="GO:0016874">
    <property type="term" value="F:ligase activity"/>
    <property type="evidence" value="ECO:0007669"/>
    <property type="project" value="UniProtKB-KW"/>
</dbReference>
<gene>
    <name evidence="2" type="ORF">PACLA_8A033021</name>
</gene>
<dbReference type="SUPFAM" id="SSF53098">
    <property type="entry name" value="Ribonuclease H-like"/>
    <property type="match status" value="1"/>
</dbReference>
<dbReference type="EMBL" id="CACRXK020004201">
    <property type="protein sequence ID" value="CAB4001891.1"/>
    <property type="molecule type" value="Genomic_DNA"/>
</dbReference>
<feature type="region of interest" description="Disordered" evidence="1">
    <location>
        <begin position="1"/>
        <end position="56"/>
    </location>
</feature>
<dbReference type="AlphaFoldDB" id="A0A7D9I599"/>
<dbReference type="OrthoDB" id="6582741at2759"/>
<sequence length="811" mass="91659">MSHAKQRKIDSFVQSTETKSSNTSDKQLDGVDEAEVPTTSTEPDSTNSSEESIAEIDEDFTTFASSSDSGHSFVSSLSSEFDSCVLTVTETQLSSVKPNSSNAAKSNASFDDKSIQRVPGRGKRKRVVCKVCLPNLEIVKHACYRGRVPPICQPGGTEAREQTIQEHLQSPAHQQCLKAERLKKLSSVEKSQYVPLMKMVNSQRQQLANKIGSLIIHVYNDAKCLTSSAFSWPSRVIAAKMAHEFDCNKPFNSYSPTNFDLQYIRPPVVQELLRTIVSADLPRIKKEIDSCIAASFRCDASMDQTQKDNEYMLLNMIQKDGKQDLKFIGIGHVTEPGAAGHLQALKTGANDTVGFDEVLKVVNHLSTDGEAKNTGQYNGLWKLLDDEREKLDVNYPLLKSICAVHSTANAYKDLCKSVPEIDHLVKKLSGIATFFHASAKRTTDLEKLGGKEGLTVRRIPKYFEVRWSEFTAALLDAILCSWQALVKFCEEQHDTEGNKFLKLLTNKDNILMMCFVADLLFLLKVFQKKLQRDSLTIVDIEPEAEKFQKSLDKLGTRSLLGGWEEAFKEKFDEEGNTFCGIELWEKKRRRPEANLYVTDRREFTAVRNESILALKEFMDMRLQVDKNTSKSFTPFIKFTANEDEIRDVHQSIAPDLSLANLAIQYQELQQCNELPKGNPNTVLQSIVEGNEEVGGQYYANVSIVLGRILACKPHSADCERVISLYNKVKSTCRSSLKRQTMSDYLYIHINMPPLSNFDPRPATLQWMDEKERRTRNTPKAGEQEWFSKVFLQDNSFENEEAEEAKEVKRKF</sequence>
<evidence type="ECO:0000256" key="1">
    <source>
        <dbReference type="SAM" id="MobiDB-lite"/>
    </source>
</evidence>
<evidence type="ECO:0000313" key="2">
    <source>
        <dbReference type="EMBL" id="CAB4001891.1"/>
    </source>
</evidence>
<dbReference type="PANTHER" id="PTHR46880">
    <property type="entry name" value="RAS-ASSOCIATING DOMAIN-CONTAINING PROTEIN"/>
    <property type="match status" value="1"/>
</dbReference>
<dbReference type="InterPro" id="IPR012337">
    <property type="entry name" value="RNaseH-like_sf"/>
</dbReference>
<protein>
    <submittedName>
        <fullName evidence="2">E3 SUMO- ligase KIAA1586-like isoform X4</fullName>
    </submittedName>
</protein>
<keyword evidence="2" id="KW-0436">Ligase</keyword>